<comment type="caution">
    <text evidence="2">The sequence shown here is derived from an EMBL/GenBank/DDBJ whole genome shotgun (WGS) entry which is preliminary data.</text>
</comment>
<feature type="region of interest" description="Disordered" evidence="1">
    <location>
        <begin position="1"/>
        <end position="42"/>
    </location>
</feature>
<name>A0A935Q3L8_9PROT</name>
<feature type="compositionally biased region" description="Low complexity" evidence="1">
    <location>
        <begin position="68"/>
        <end position="84"/>
    </location>
</feature>
<organism evidence="2 3">
    <name type="scientific">Candidatus Accumulibacter proximus</name>
    <dbReference type="NCBI Taxonomy" id="2954385"/>
    <lineage>
        <taxon>Bacteria</taxon>
        <taxon>Pseudomonadati</taxon>
        <taxon>Pseudomonadota</taxon>
        <taxon>Betaproteobacteria</taxon>
        <taxon>Candidatus Accumulibacter</taxon>
    </lineage>
</organism>
<feature type="compositionally biased region" description="Polar residues" evidence="1">
    <location>
        <begin position="1"/>
        <end position="18"/>
    </location>
</feature>
<protein>
    <submittedName>
        <fullName evidence="2">Uncharacterized protein</fullName>
    </submittedName>
</protein>
<accession>A0A935Q3L8</accession>
<reference evidence="2 3" key="1">
    <citation type="submission" date="2020-10" db="EMBL/GenBank/DDBJ databases">
        <title>Connecting structure to function with the recovery of over 1000 high-quality activated sludge metagenome-assembled genomes encoding full-length rRNA genes using long-read sequencing.</title>
        <authorList>
            <person name="Singleton C.M."/>
            <person name="Petriglieri F."/>
            <person name="Kristensen J.M."/>
            <person name="Kirkegaard R.H."/>
            <person name="Michaelsen T.Y."/>
            <person name="Andersen M.H."/>
            <person name="Karst S.M."/>
            <person name="Dueholm M.S."/>
            <person name="Nielsen P.H."/>
            <person name="Albertsen M."/>
        </authorList>
    </citation>
    <scope>NUCLEOTIDE SEQUENCE [LARGE SCALE GENOMIC DNA]</scope>
    <source>
        <strain evidence="2">EsbW_18-Q3-R4-48_BATAC.285</strain>
    </source>
</reference>
<proteinExistence type="predicted"/>
<dbReference type="EMBL" id="JADJMH010000038">
    <property type="protein sequence ID" value="MBK7677554.1"/>
    <property type="molecule type" value="Genomic_DNA"/>
</dbReference>
<evidence type="ECO:0000313" key="3">
    <source>
        <dbReference type="Proteomes" id="UP000697998"/>
    </source>
</evidence>
<sequence>MSQTLRNLQKSRQGTPANAVSFPVMPNSSRAKSPVRRPGAISARIVSSGGADRLRLNPKLADVDPQRSVSLPSSSPASSASKSA</sequence>
<dbReference type="Proteomes" id="UP000697998">
    <property type="component" value="Unassembled WGS sequence"/>
</dbReference>
<gene>
    <name evidence="2" type="ORF">IPJ27_23970</name>
</gene>
<evidence type="ECO:0000256" key="1">
    <source>
        <dbReference type="SAM" id="MobiDB-lite"/>
    </source>
</evidence>
<evidence type="ECO:0000313" key="2">
    <source>
        <dbReference type="EMBL" id="MBK7677554.1"/>
    </source>
</evidence>
<dbReference type="AlphaFoldDB" id="A0A935Q3L8"/>
<feature type="region of interest" description="Disordered" evidence="1">
    <location>
        <begin position="56"/>
        <end position="84"/>
    </location>
</feature>